<protein>
    <submittedName>
        <fullName evidence="2">Uncharacterized protein</fullName>
    </submittedName>
</protein>
<evidence type="ECO:0000313" key="3">
    <source>
        <dbReference type="Proteomes" id="UP001328107"/>
    </source>
</evidence>
<proteinExistence type="predicted"/>
<reference evidence="3" key="1">
    <citation type="submission" date="2022-10" db="EMBL/GenBank/DDBJ databases">
        <title>Genome assembly of Pristionchus species.</title>
        <authorList>
            <person name="Yoshida K."/>
            <person name="Sommer R.J."/>
        </authorList>
    </citation>
    <scope>NUCLEOTIDE SEQUENCE [LARGE SCALE GENOMIC DNA]</scope>
    <source>
        <strain evidence="3">RS5460</strain>
    </source>
</reference>
<evidence type="ECO:0000313" key="2">
    <source>
        <dbReference type="EMBL" id="GMR35486.1"/>
    </source>
</evidence>
<dbReference type="Proteomes" id="UP001328107">
    <property type="component" value="Unassembled WGS sequence"/>
</dbReference>
<feature type="transmembrane region" description="Helical" evidence="1">
    <location>
        <begin position="36"/>
        <end position="57"/>
    </location>
</feature>
<keyword evidence="3" id="KW-1185">Reference proteome</keyword>
<feature type="non-terminal residue" evidence="2">
    <location>
        <position position="81"/>
    </location>
</feature>
<evidence type="ECO:0000256" key="1">
    <source>
        <dbReference type="SAM" id="Phobius"/>
    </source>
</evidence>
<sequence length="81" mass="8394">FVATFVTPPTTVPAVAAAVLTILLVVFAIFAKGAPIIGILTSGAVAAFMAVLVRLATPLNRLVPLKRLRFCLLGDASAMED</sequence>
<keyword evidence="1" id="KW-1133">Transmembrane helix</keyword>
<keyword evidence="1" id="KW-0472">Membrane</keyword>
<dbReference type="AlphaFoldDB" id="A0AAN4ZAH9"/>
<organism evidence="2 3">
    <name type="scientific">Pristionchus mayeri</name>
    <dbReference type="NCBI Taxonomy" id="1317129"/>
    <lineage>
        <taxon>Eukaryota</taxon>
        <taxon>Metazoa</taxon>
        <taxon>Ecdysozoa</taxon>
        <taxon>Nematoda</taxon>
        <taxon>Chromadorea</taxon>
        <taxon>Rhabditida</taxon>
        <taxon>Rhabditina</taxon>
        <taxon>Diplogasteromorpha</taxon>
        <taxon>Diplogasteroidea</taxon>
        <taxon>Neodiplogasteridae</taxon>
        <taxon>Pristionchus</taxon>
    </lineage>
</organism>
<accession>A0AAN4ZAH9</accession>
<feature type="non-terminal residue" evidence="2">
    <location>
        <position position="1"/>
    </location>
</feature>
<dbReference type="EMBL" id="BTRK01000002">
    <property type="protein sequence ID" value="GMR35486.1"/>
    <property type="molecule type" value="Genomic_DNA"/>
</dbReference>
<comment type="caution">
    <text evidence="2">The sequence shown here is derived from an EMBL/GenBank/DDBJ whole genome shotgun (WGS) entry which is preliminary data.</text>
</comment>
<name>A0AAN4ZAH9_9BILA</name>
<gene>
    <name evidence="2" type="ORF">PMAYCL1PPCAC_05681</name>
</gene>
<feature type="transmembrane region" description="Helical" evidence="1">
    <location>
        <begin position="12"/>
        <end position="30"/>
    </location>
</feature>
<keyword evidence="1" id="KW-0812">Transmembrane</keyword>